<dbReference type="Pfam" id="PF00378">
    <property type="entry name" value="ECH_1"/>
    <property type="match status" value="1"/>
</dbReference>
<keyword evidence="2" id="KW-0456">Lyase</keyword>
<dbReference type="FunFam" id="1.10.12.10:FF:000001">
    <property type="entry name" value="Probable enoyl-CoA hydratase, mitochondrial"/>
    <property type="match status" value="1"/>
</dbReference>
<comment type="similarity">
    <text evidence="1">Belongs to the enoyl-CoA hydratase/isomerase family.</text>
</comment>
<dbReference type="InterPro" id="IPR001753">
    <property type="entry name" value="Enoyl-CoA_hydra/iso"/>
</dbReference>
<name>A0A6J7GHG4_9ZZZZ</name>
<dbReference type="InterPro" id="IPR014748">
    <property type="entry name" value="Enoyl-CoA_hydra_C"/>
</dbReference>
<dbReference type="InterPro" id="IPR029045">
    <property type="entry name" value="ClpP/crotonase-like_dom_sf"/>
</dbReference>
<dbReference type="InterPro" id="IPR018376">
    <property type="entry name" value="Enoyl-CoA_hyd/isom_CS"/>
</dbReference>
<dbReference type="Gene3D" id="1.10.12.10">
    <property type="entry name" value="Lyase 2-enoyl-coa Hydratase, Chain A, domain 2"/>
    <property type="match status" value="1"/>
</dbReference>
<dbReference type="PANTHER" id="PTHR43459">
    <property type="entry name" value="ENOYL-COA HYDRATASE"/>
    <property type="match status" value="1"/>
</dbReference>
<sequence>MEKILVTRSDDGVVTLTLNRPERKNAIDGEMWQGLIDIFDEVAASTTDRVLVITGSSDSFCSGADLNAGGAPDAGGGAGAALNAMRQVGRAALRLHELAKPTIAKVNGVAVGAGCNLALGCDLIVASDTARFSEIFARRGLSLDFGGSWLLPRLIGLHKAKEIAFLAEIISAAEAERYGIVNRVVPAADLDAEVDDLAHRIAAQPPLQISASKKMLNQSLSVSMAEALEFESIAQSLAFSSRDTREAMLAFVEKRDPKFTGE</sequence>
<accession>A0A6J7GHG4</accession>
<organism evidence="3">
    <name type="scientific">freshwater metagenome</name>
    <dbReference type="NCBI Taxonomy" id="449393"/>
    <lineage>
        <taxon>unclassified sequences</taxon>
        <taxon>metagenomes</taxon>
        <taxon>ecological metagenomes</taxon>
    </lineage>
</organism>
<evidence type="ECO:0000313" key="3">
    <source>
        <dbReference type="EMBL" id="CAB4907797.1"/>
    </source>
</evidence>
<dbReference type="EMBL" id="CAFBPQ010000051">
    <property type="protein sequence ID" value="CAB5030384.1"/>
    <property type="molecule type" value="Genomic_DNA"/>
</dbReference>
<evidence type="ECO:0000256" key="2">
    <source>
        <dbReference type="ARBA" id="ARBA00023239"/>
    </source>
</evidence>
<dbReference type="EMBL" id="CAFBOF010000003">
    <property type="protein sequence ID" value="CAB4969494.1"/>
    <property type="molecule type" value="Genomic_DNA"/>
</dbReference>
<dbReference type="Gene3D" id="3.90.226.10">
    <property type="entry name" value="2-enoyl-CoA Hydratase, Chain A, domain 1"/>
    <property type="match status" value="1"/>
</dbReference>
<dbReference type="SUPFAM" id="SSF52096">
    <property type="entry name" value="ClpP/crotonase"/>
    <property type="match status" value="1"/>
</dbReference>
<dbReference type="GO" id="GO:0016836">
    <property type="term" value="F:hydro-lyase activity"/>
    <property type="evidence" value="ECO:0007669"/>
    <property type="project" value="UniProtKB-ARBA"/>
</dbReference>
<proteinExistence type="inferred from homology"/>
<gene>
    <name evidence="3" type="ORF">UFOPK3605_00892</name>
    <name evidence="4" type="ORF">UFOPK3897_00272</name>
    <name evidence="5" type="ORF">UFOPK4121_01307</name>
</gene>
<dbReference type="AlphaFoldDB" id="A0A6J7GHG4"/>
<protein>
    <submittedName>
        <fullName evidence="3">Unannotated protein</fullName>
    </submittedName>
</protein>
<dbReference type="EMBL" id="CAFBMM010000040">
    <property type="protein sequence ID" value="CAB4907797.1"/>
    <property type="molecule type" value="Genomic_DNA"/>
</dbReference>
<dbReference type="CDD" id="cd06558">
    <property type="entry name" value="crotonase-like"/>
    <property type="match status" value="1"/>
</dbReference>
<evidence type="ECO:0000313" key="5">
    <source>
        <dbReference type="EMBL" id="CAB5030384.1"/>
    </source>
</evidence>
<evidence type="ECO:0000313" key="4">
    <source>
        <dbReference type="EMBL" id="CAB4969494.1"/>
    </source>
</evidence>
<evidence type="ECO:0000256" key="1">
    <source>
        <dbReference type="ARBA" id="ARBA00005254"/>
    </source>
</evidence>
<reference evidence="3" key="1">
    <citation type="submission" date="2020-05" db="EMBL/GenBank/DDBJ databases">
        <authorList>
            <person name="Chiriac C."/>
            <person name="Salcher M."/>
            <person name="Ghai R."/>
            <person name="Kavagutti S V."/>
        </authorList>
    </citation>
    <scope>NUCLEOTIDE SEQUENCE</scope>
</reference>
<dbReference type="PROSITE" id="PS00166">
    <property type="entry name" value="ENOYL_COA_HYDRATASE"/>
    <property type="match status" value="1"/>
</dbReference>
<dbReference type="PANTHER" id="PTHR43459:SF1">
    <property type="entry name" value="EG:BACN32G11.4 PROTEIN"/>
    <property type="match status" value="1"/>
</dbReference>